<name>A0ABD0VJK8_DENTH</name>
<dbReference type="Gene3D" id="3.10.180.10">
    <property type="entry name" value="2,3-Dihydroxybiphenyl 1,2-Dioxygenase, domain 1"/>
    <property type="match status" value="1"/>
</dbReference>
<dbReference type="AlphaFoldDB" id="A0ABD0VJK8"/>
<evidence type="ECO:0000259" key="1">
    <source>
        <dbReference type="PROSITE" id="PS51819"/>
    </source>
</evidence>
<comment type="caution">
    <text evidence="2">The sequence shown here is derived from an EMBL/GenBank/DDBJ whole genome shotgun (WGS) entry which is preliminary data.</text>
</comment>
<evidence type="ECO:0000313" key="2">
    <source>
        <dbReference type="EMBL" id="KAL0925249.1"/>
    </source>
</evidence>
<dbReference type="InterPro" id="IPR050383">
    <property type="entry name" value="GlyoxalaseI/FosfomycinResist"/>
</dbReference>
<dbReference type="CDD" id="cd07245">
    <property type="entry name" value="VOC_like"/>
    <property type="match status" value="1"/>
</dbReference>
<dbReference type="InterPro" id="IPR029068">
    <property type="entry name" value="Glyas_Bleomycin-R_OHBP_Dase"/>
</dbReference>
<protein>
    <recommendedName>
        <fullName evidence="1">VOC domain-containing protein</fullName>
    </recommendedName>
</protein>
<organism evidence="2 3">
    <name type="scientific">Dendrobium thyrsiflorum</name>
    <name type="common">Pinecone-like raceme dendrobium</name>
    <name type="synonym">Orchid</name>
    <dbReference type="NCBI Taxonomy" id="117978"/>
    <lineage>
        <taxon>Eukaryota</taxon>
        <taxon>Viridiplantae</taxon>
        <taxon>Streptophyta</taxon>
        <taxon>Embryophyta</taxon>
        <taxon>Tracheophyta</taxon>
        <taxon>Spermatophyta</taxon>
        <taxon>Magnoliopsida</taxon>
        <taxon>Liliopsida</taxon>
        <taxon>Asparagales</taxon>
        <taxon>Orchidaceae</taxon>
        <taxon>Epidendroideae</taxon>
        <taxon>Malaxideae</taxon>
        <taxon>Dendrobiinae</taxon>
        <taxon>Dendrobium</taxon>
    </lineage>
</organism>
<gene>
    <name evidence="2" type="ORF">M5K25_003568</name>
</gene>
<dbReference type="PANTHER" id="PTHR21366:SF22">
    <property type="entry name" value="VOC DOMAIN-CONTAINING PROTEIN"/>
    <property type="match status" value="1"/>
</dbReference>
<dbReference type="PANTHER" id="PTHR21366">
    <property type="entry name" value="GLYOXALASE FAMILY PROTEIN"/>
    <property type="match status" value="1"/>
</dbReference>
<accession>A0ABD0VJK8</accession>
<evidence type="ECO:0000313" key="3">
    <source>
        <dbReference type="Proteomes" id="UP001552299"/>
    </source>
</evidence>
<dbReference type="Pfam" id="PF00903">
    <property type="entry name" value="Glyoxalase"/>
    <property type="match status" value="1"/>
</dbReference>
<dbReference type="PROSITE" id="PS51819">
    <property type="entry name" value="VOC"/>
    <property type="match status" value="1"/>
</dbReference>
<sequence>MAIRCITLPLSPNATYQRVPISRCKVSFPIINHSWFAGEGMNRKAQLLIKVKVSAERELLVGEADSAASAEVNGEPNPFMPKPKKWLSLIPLSDNGDSMHHLATYQRVPISRCKVSFPIINHSWFAGEGMNRKAQLLIKVKVSAERELLVGEADSAASAEDVGIISIHHVGILCENLEKSLDFYQSLLGLKINEARPHDKLPYRGAWLWVGDEMIHLMELPNPDPLTGRPEHGGRDRHSCIAIRNVSKLKERFDKAGIKYTLSRSGRPAIFTRDPDGNALEFTQIG</sequence>
<reference evidence="2 3" key="1">
    <citation type="journal article" date="2024" name="Plant Biotechnol. J.">
        <title>Dendrobium thyrsiflorum genome and its molecular insights into genes involved in important horticultural traits.</title>
        <authorList>
            <person name="Chen B."/>
            <person name="Wang J.Y."/>
            <person name="Zheng P.J."/>
            <person name="Li K.L."/>
            <person name="Liang Y.M."/>
            <person name="Chen X.F."/>
            <person name="Zhang C."/>
            <person name="Zhao X."/>
            <person name="He X."/>
            <person name="Zhang G.Q."/>
            <person name="Liu Z.J."/>
            <person name="Xu Q."/>
        </authorList>
    </citation>
    <scope>NUCLEOTIDE SEQUENCE [LARGE SCALE GENOMIC DNA]</scope>
    <source>
        <strain evidence="2">GZMU011</strain>
    </source>
</reference>
<feature type="domain" description="VOC" evidence="1">
    <location>
        <begin position="166"/>
        <end position="285"/>
    </location>
</feature>
<proteinExistence type="predicted"/>
<dbReference type="Proteomes" id="UP001552299">
    <property type="component" value="Unassembled WGS sequence"/>
</dbReference>
<dbReference type="InterPro" id="IPR004360">
    <property type="entry name" value="Glyas_Fos-R_dOase_dom"/>
</dbReference>
<keyword evidence="3" id="KW-1185">Reference proteome</keyword>
<dbReference type="InterPro" id="IPR037523">
    <property type="entry name" value="VOC_core"/>
</dbReference>
<dbReference type="SUPFAM" id="SSF54593">
    <property type="entry name" value="Glyoxalase/Bleomycin resistance protein/Dihydroxybiphenyl dioxygenase"/>
    <property type="match status" value="1"/>
</dbReference>
<dbReference type="EMBL" id="JANQDX010000004">
    <property type="protein sequence ID" value="KAL0925249.1"/>
    <property type="molecule type" value="Genomic_DNA"/>
</dbReference>